<accession>A0A9W6MZ68</accession>
<dbReference type="PANTHER" id="PTHR36924">
    <property type="entry name" value="ANTITOXIN HIGA-1"/>
    <property type="match status" value="1"/>
</dbReference>
<dbReference type="InterPro" id="IPR013430">
    <property type="entry name" value="Toxin_antidote_HigA"/>
</dbReference>
<dbReference type="AlphaFoldDB" id="A0A9W6MZ68"/>
<name>A0A9W6MZ68_9HYPH</name>
<comment type="caution">
    <text evidence="2">The sequence shown here is derived from an EMBL/GenBank/DDBJ whole genome shotgun (WGS) entry which is preliminary data.</text>
</comment>
<dbReference type="Gene3D" id="1.10.260.40">
    <property type="entry name" value="lambda repressor-like DNA-binding domains"/>
    <property type="match status" value="1"/>
</dbReference>
<evidence type="ECO:0000313" key="3">
    <source>
        <dbReference type="Proteomes" id="UP001143370"/>
    </source>
</evidence>
<reference evidence="2" key="2">
    <citation type="submission" date="2023-01" db="EMBL/GenBank/DDBJ databases">
        <authorList>
            <person name="Sun Q."/>
            <person name="Evtushenko L."/>
        </authorList>
    </citation>
    <scope>NUCLEOTIDE SEQUENCE</scope>
    <source>
        <strain evidence="2">VKM B-2484</strain>
    </source>
</reference>
<protein>
    <recommendedName>
        <fullName evidence="4">Addiction module antidote protein, HigA family</fullName>
    </recommendedName>
</protein>
<dbReference type="PANTHER" id="PTHR36924:SF1">
    <property type="entry name" value="ANTITOXIN HIGA-1"/>
    <property type="match status" value="1"/>
</dbReference>
<dbReference type="InterPro" id="IPR010982">
    <property type="entry name" value="Lambda_DNA-bd_dom_sf"/>
</dbReference>
<dbReference type="GO" id="GO:0003677">
    <property type="term" value="F:DNA binding"/>
    <property type="evidence" value="ECO:0007669"/>
    <property type="project" value="UniProtKB-KW"/>
</dbReference>
<dbReference type="Proteomes" id="UP001143370">
    <property type="component" value="Unassembled WGS sequence"/>
</dbReference>
<keyword evidence="1" id="KW-0238">DNA-binding</keyword>
<dbReference type="NCBIfam" id="TIGR02607">
    <property type="entry name" value="antidote_HigA"/>
    <property type="match status" value="1"/>
</dbReference>
<proteinExistence type="predicted"/>
<keyword evidence="3" id="KW-1185">Reference proteome</keyword>
<evidence type="ECO:0008006" key="4">
    <source>
        <dbReference type="Google" id="ProtNLM"/>
    </source>
</evidence>
<reference evidence="2" key="1">
    <citation type="journal article" date="2014" name="Int. J. Syst. Evol. Microbiol.">
        <title>Complete genome sequence of Corynebacterium casei LMG S-19264T (=DSM 44701T), isolated from a smear-ripened cheese.</title>
        <authorList>
            <consortium name="US DOE Joint Genome Institute (JGI-PGF)"/>
            <person name="Walter F."/>
            <person name="Albersmeier A."/>
            <person name="Kalinowski J."/>
            <person name="Ruckert C."/>
        </authorList>
    </citation>
    <scope>NUCLEOTIDE SEQUENCE</scope>
    <source>
        <strain evidence="2">VKM B-2484</strain>
    </source>
</reference>
<evidence type="ECO:0000256" key="1">
    <source>
        <dbReference type="ARBA" id="ARBA00023125"/>
    </source>
</evidence>
<dbReference type="EMBL" id="BSFJ01000005">
    <property type="protein sequence ID" value="GLK71697.1"/>
    <property type="molecule type" value="Genomic_DNA"/>
</dbReference>
<organism evidence="2 3">
    <name type="scientific">Ancylobacter dichloromethanicus</name>
    <dbReference type="NCBI Taxonomy" id="518825"/>
    <lineage>
        <taxon>Bacteria</taxon>
        <taxon>Pseudomonadati</taxon>
        <taxon>Pseudomonadota</taxon>
        <taxon>Alphaproteobacteria</taxon>
        <taxon>Hyphomicrobiales</taxon>
        <taxon>Xanthobacteraceae</taxon>
        <taxon>Ancylobacter</taxon>
    </lineage>
</organism>
<dbReference type="InterPro" id="IPR001387">
    <property type="entry name" value="Cro/C1-type_HTH"/>
</dbReference>
<evidence type="ECO:0000313" key="2">
    <source>
        <dbReference type="EMBL" id="GLK71697.1"/>
    </source>
</evidence>
<dbReference type="RefSeq" id="WP_213373034.1">
    <property type="nucleotide sequence ID" value="NZ_BSFJ01000005.1"/>
</dbReference>
<dbReference type="SUPFAM" id="SSF47413">
    <property type="entry name" value="lambda repressor-like DNA-binding domains"/>
    <property type="match status" value="1"/>
</dbReference>
<gene>
    <name evidence="2" type="ORF">GCM10017643_18120</name>
</gene>
<dbReference type="CDD" id="cd00093">
    <property type="entry name" value="HTH_XRE"/>
    <property type="match status" value="1"/>
</dbReference>
<sequence length="98" mass="10813">MIGPHPAVHPGEILREEFLLPLGIKPYSLAKALHVQRTRIERLSREEVPVTADTALRLGRYFGTGPEFWMNLQAGFDLATTEAATPDLAEIQPHQAAA</sequence>